<reference evidence="2" key="1">
    <citation type="submission" date="2023-03" db="EMBL/GenBank/DDBJ databases">
        <title>Massive genome expansion in bonnet fungi (Mycena s.s.) driven by repeated elements and novel gene families across ecological guilds.</title>
        <authorList>
            <consortium name="Lawrence Berkeley National Laboratory"/>
            <person name="Harder C.B."/>
            <person name="Miyauchi S."/>
            <person name="Viragh M."/>
            <person name="Kuo A."/>
            <person name="Thoen E."/>
            <person name="Andreopoulos B."/>
            <person name="Lu D."/>
            <person name="Skrede I."/>
            <person name="Drula E."/>
            <person name="Henrissat B."/>
            <person name="Morin E."/>
            <person name="Kohler A."/>
            <person name="Barry K."/>
            <person name="LaButti K."/>
            <person name="Morin E."/>
            <person name="Salamov A."/>
            <person name="Lipzen A."/>
            <person name="Mereny Z."/>
            <person name="Hegedus B."/>
            <person name="Baldrian P."/>
            <person name="Stursova M."/>
            <person name="Weitz H."/>
            <person name="Taylor A."/>
            <person name="Grigoriev I.V."/>
            <person name="Nagy L.G."/>
            <person name="Martin F."/>
            <person name="Kauserud H."/>
        </authorList>
    </citation>
    <scope>NUCLEOTIDE SEQUENCE</scope>
    <source>
        <strain evidence="2">CBHHK200</strain>
    </source>
</reference>
<evidence type="ECO:0000313" key="2">
    <source>
        <dbReference type="EMBL" id="KAJ7044515.1"/>
    </source>
</evidence>
<evidence type="ECO:0000313" key="3">
    <source>
        <dbReference type="Proteomes" id="UP001218188"/>
    </source>
</evidence>
<feature type="compositionally biased region" description="Polar residues" evidence="1">
    <location>
        <begin position="166"/>
        <end position="176"/>
    </location>
</feature>
<sequence>MIPRSIRGTRLFPSTRSKWNPRRNPPRALQMSSSSPPSSSSSSASSDPPLSGVDLYNARRALWLTPTVPPRPPEPSSSRRKLEQVLSTPDALTSDDVWFGSVEKIWKGLGAGGRLKRRLPMTLVIKIIHSAWLRDQTWPAGAAAPEPDDELLLPDLPPAPIIHPASATSSGISTPWTLVGVPGEEDGENEGLAPR</sequence>
<feature type="region of interest" description="Disordered" evidence="1">
    <location>
        <begin position="64"/>
        <end position="85"/>
    </location>
</feature>
<comment type="caution">
    <text evidence="2">The sequence shown here is derived from an EMBL/GenBank/DDBJ whole genome shotgun (WGS) entry which is preliminary data.</text>
</comment>
<name>A0AAD6TG39_9AGAR</name>
<protein>
    <submittedName>
        <fullName evidence="2">Uncharacterized protein</fullName>
    </submittedName>
</protein>
<dbReference type="EMBL" id="JARJCM010000006">
    <property type="protein sequence ID" value="KAJ7044515.1"/>
    <property type="molecule type" value="Genomic_DNA"/>
</dbReference>
<dbReference type="Proteomes" id="UP001218188">
    <property type="component" value="Unassembled WGS sequence"/>
</dbReference>
<evidence type="ECO:0000256" key="1">
    <source>
        <dbReference type="SAM" id="MobiDB-lite"/>
    </source>
</evidence>
<feature type="region of interest" description="Disordered" evidence="1">
    <location>
        <begin position="1"/>
        <end position="51"/>
    </location>
</feature>
<keyword evidence="3" id="KW-1185">Reference proteome</keyword>
<organism evidence="2 3">
    <name type="scientific">Mycena alexandri</name>
    <dbReference type="NCBI Taxonomy" id="1745969"/>
    <lineage>
        <taxon>Eukaryota</taxon>
        <taxon>Fungi</taxon>
        <taxon>Dikarya</taxon>
        <taxon>Basidiomycota</taxon>
        <taxon>Agaricomycotina</taxon>
        <taxon>Agaricomycetes</taxon>
        <taxon>Agaricomycetidae</taxon>
        <taxon>Agaricales</taxon>
        <taxon>Marasmiineae</taxon>
        <taxon>Mycenaceae</taxon>
        <taxon>Mycena</taxon>
    </lineage>
</organism>
<accession>A0AAD6TG39</accession>
<feature type="region of interest" description="Disordered" evidence="1">
    <location>
        <begin position="163"/>
        <end position="195"/>
    </location>
</feature>
<gene>
    <name evidence="2" type="ORF">C8F04DRAFT_1026777</name>
</gene>
<proteinExistence type="predicted"/>
<feature type="compositionally biased region" description="Low complexity" evidence="1">
    <location>
        <begin position="32"/>
        <end position="51"/>
    </location>
</feature>
<dbReference type="AlphaFoldDB" id="A0AAD6TG39"/>